<proteinExistence type="predicted"/>
<dbReference type="AlphaFoldDB" id="A0A5P1F726"/>
<keyword evidence="2" id="KW-1185">Reference proteome</keyword>
<organism evidence="1 2">
    <name type="scientific">Asparagus officinalis</name>
    <name type="common">Garden asparagus</name>
    <dbReference type="NCBI Taxonomy" id="4686"/>
    <lineage>
        <taxon>Eukaryota</taxon>
        <taxon>Viridiplantae</taxon>
        <taxon>Streptophyta</taxon>
        <taxon>Embryophyta</taxon>
        <taxon>Tracheophyta</taxon>
        <taxon>Spermatophyta</taxon>
        <taxon>Magnoliopsida</taxon>
        <taxon>Liliopsida</taxon>
        <taxon>Asparagales</taxon>
        <taxon>Asparagaceae</taxon>
        <taxon>Asparagoideae</taxon>
        <taxon>Asparagus</taxon>
    </lineage>
</organism>
<reference evidence="2" key="1">
    <citation type="journal article" date="2017" name="Nat. Commun.">
        <title>The asparagus genome sheds light on the origin and evolution of a young Y chromosome.</title>
        <authorList>
            <person name="Harkess A."/>
            <person name="Zhou J."/>
            <person name="Xu C."/>
            <person name="Bowers J.E."/>
            <person name="Van der Hulst R."/>
            <person name="Ayyampalayam S."/>
            <person name="Mercati F."/>
            <person name="Riccardi P."/>
            <person name="McKain M.R."/>
            <person name="Kakrana A."/>
            <person name="Tang H."/>
            <person name="Ray J."/>
            <person name="Groenendijk J."/>
            <person name="Arikit S."/>
            <person name="Mathioni S.M."/>
            <person name="Nakano M."/>
            <person name="Shan H."/>
            <person name="Telgmann-Rauber A."/>
            <person name="Kanno A."/>
            <person name="Yue Z."/>
            <person name="Chen H."/>
            <person name="Li W."/>
            <person name="Chen Y."/>
            <person name="Xu X."/>
            <person name="Zhang Y."/>
            <person name="Luo S."/>
            <person name="Chen H."/>
            <person name="Gao J."/>
            <person name="Mao Z."/>
            <person name="Pires J.C."/>
            <person name="Luo M."/>
            <person name="Kudrna D."/>
            <person name="Wing R.A."/>
            <person name="Meyers B.C."/>
            <person name="Yi K."/>
            <person name="Kong H."/>
            <person name="Lavrijsen P."/>
            <person name="Sunseri F."/>
            <person name="Falavigna A."/>
            <person name="Ye Y."/>
            <person name="Leebens-Mack J.H."/>
            <person name="Chen G."/>
        </authorList>
    </citation>
    <scope>NUCLEOTIDE SEQUENCE [LARGE SCALE GENOMIC DNA]</scope>
    <source>
        <strain evidence="2">cv. DH0086</strain>
    </source>
</reference>
<dbReference type="Proteomes" id="UP000243459">
    <property type="component" value="Chromosome 4"/>
</dbReference>
<accession>A0A5P1F726</accession>
<sequence>MQCRNLQGIESTNWHYGRGEGNSGRNRGFEPVESLFDLSFSSEHRLQSKRKQCADLAGVVYLDLVRLQH</sequence>
<name>A0A5P1F726_ASPOF</name>
<dbReference type="Gramene" id="ONK72300">
    <property type="protein sequence ID" value="ONK72300"/>
    <property type="gene ID" value="A4U43_C04F17900"/>
</dbReference>
<dbReference type="EMBL" id="CM007384">
    <property type="protein sequence ID" value="ONK72300.1"/>
    <property type="molecule type" value="Genomic_DNA"/>
</dbReference>
<evidence type="ECO:0000313" key="2">
    <source>
        <dbReference type="Proteomes" id="UP000243459"/>
    </source>
</evidence>
<gene>
    <name evidence="1" type="ORF">A4U43_C04F17900</name>
</gene>
<protein>
    <submittedName>
        <fullName evidence="1">Uncharacterized protein</fullName>
    </submittedName>
</protein>
<evidence type="ECO:0000313" key="1">
    <source>
        <dbReference type="EMBL" id="ONK72300.1"/>
    </source>
</evidence>